<dbReference type="SUPFAM" id="SSF53335">
    <property type="entry name" value="S-adenosyl-L-methionine-dependent methyltransferases"/>
    <property type="match status" value="1"/>
</dbReference>
<dbReference type="GO" id="GO:0008649">
    <property type="term" value="F:rRNA methyltransferase activity"/>
    <property type="evidence" value="ECO:0007669"/>
    <property type="project" value="InterPro"/>
</dbReference>
<dbReference type="GO" id="GO:0005737">
    <property type="term" value="C:cytoplasm"/>
    <property type="evidence" value="ECO:0007669"/>
    <property type="project" value="UniProtKB-SubCell"/>
</dbReference>
<evidence type="ECO:0000256" key="14">
    <source>
        <dbReference type="PROSITE-ProRule" id="PRU01023"/>
    </source>
</evidence>
<keyword evidence="7 14" id="KW-0489">Methyltransferase</keyword>
<dbReference type="CDD" id="cd02440">
    <property type="entry name" value="AdoMet_MTases"/>
    <property type="match status" value="1"/>
</dbReference>
<evidence type="ECO:0000256" key="1">
    <source>
        <dbReference type="ARBA" id="ARBA00002724"/>
    </source>
</evidence>
<keyword evidence="9 14" id="KW-0949">S-adenosyl-L-methionine</keyword>
<dbReference type="InterPro" id="IPR023267">
    <property type="entry name" value="RCMT"/>
</dbReference>
<feature type="active site" description="Nucleophile" evidence="14">
    <location>
        <position position="375"/>
    </location>
</feature>
<keyword evidence="10 14" id="KW-0694">RNA-binding</keyword>
<keyword evidence="8 14" id="KW-0808">Transferase</keyword>
<dbReference type="PRINTS" id="PR02008">
    <property type="entry name" value="RCMTFAMILY"/>
</dbReference>
<dbReference type="Proteomes" id="UP000824109">
    <property type="component" value="Unassembled WGS sequence"/>
</dbReference>
<dbReference type="Pfam" id="PF22458">
    <property type="entry name" value="RsmF-B_ferredox"/>
    <property type="match status" value="1"/>
</dbReference>
<dbReference type="PROSITE" id="PS51686">
    <property type="entry name" value="SAM_MT_RSMB_NOP"/>
    <property type="match status" value="1"/>
</dbReference>
<dbReference type="Pfam" id="PF01189">
    <property type="entry name" value="Methyltr_RsmB-F"/>
    <property type="match status" value="1"/>
</dbReference>
<comment type="similarity">
    <text evidence="3 14">Belongs to the class I-like SAM-binding methyltransferase superfamily. RsmB/NOP family.</text>
</comment>
<dbReference type="InterPro" id="IPR006027">
    <property type="entry name" value="NusB_RsmB_TIM44"/>
</dbReference>
<evidence type="ECO:0000256" key="6">
    <source>
        <dbReference type="ARBA" id="ARBA00022552"/>
    </source>
</evidence>
<keyword evidence="6" id="KW-0698">rRNA processing</keyword>
<evidence type="ECO:0000256" key="4">
    <source>
        <dbReference type="ARBA" id="ARBA00012140"/>
    </source>
</evidence>
<comment type="function">
    <text evidence="1">Specifically methylates the cytosine at position 967 (m5C967) of 16S rRNA.</text>
</comment>
<feature type="binding site" evidence="14">
    <location>
        <position position="279"/>
    </location>
    <ligand>
        <name>S-adenosyl-L-methionine</name>
        <dbReference type="ChEBI" id="CHEBI:59789"/>
    </ligand>
</feature>
<dbReference type="EMBL" id="DVNB01000014">
    <property type="protein sequence ID" value="HIU56405.1"/>
    <property type="molecule type" value="Genomic_DNA"/>
</dbReference>
<comment type="caution">
    <text evidence="16">The sequence shown here is derived from an EMBL/GenBank/DDBJ whole genome shotgun (WGS) entry which is preliminary data.</text>
</comment>
<dbReference type="Gene3D" id="1.10.940.10">
    <property type="entry name" value="NusB-like"/>
    <property type="match status" value="1"/>
</dbReference>
<dbReference type="PROSITE" id="PS01153">
    <property type="entry name" value="NOL1_NOP2_SUN"/>
    <property type="match status" value="1"/>
</dbReference>
<evidence type="ECO:0000256" key="2">
    <source>
        <dbReference type="ARBA" id="ARBA00004496"/>
    </source>
</evidence>
<dbReference type="InterPro" id="IPR004573">
    <property type="entry name" value="rRNA_ssu_MeTfrase_B"/>
</dbReference>
<evidence type="ECO:0000313" key="17">
    <source>
        <dbReference type="Proteomes" id="UP000824109"/>
    </source>
</evidence>
<dbReference type="InterPro" id="IPR049560">
    <property type="entry name" value="MeTrfase_RsmB-F_NOP2_cat"/>
</dbReference>
<dbReference type="InterPro" id="IPR035926">
    <property type="entry name" value="NusB-like_sf"/>
</dbReference>
<evidence type="ECO:0000256" key="9">
    <source>
        <dbReference type="ARBA" id="ARBA00022691"/>
    </source>
</evidence>
<sequence>MNARETALLTLYDIFFKNAYSNLALSSQLAKAGLSRADTALATSLVYGTVSKHFTLEYVIGRYSKIKPKKLDKYIRLILELGLYQLAFTDKIPESAAVNESVKLAKKYGRRGTDGFVNAVLRSFCRDGREIKYPPRSERNYLSVRYSYSNELAEFFAETFGAGRAESIMDALNGTPPLLLRVNVLKTDAEGLVKLLQERGTPAEVVSGALVKTDGFDIRSSDLYRDGYFTAQDLGAYTASVVLDPKSGEAVLDMCAAPGGKTTHIAELMGDDGSVTACDIYDHKVKLIEDAANRLGLRSICARKLDASVPHEEFKGRFDRVLCDVPCSGLGIIRRKPDIKLGSHDFGALIGLQSIILRNAARYLKPGGTLVYSTCTLNPGENGGVTGGFLNENKDFGCTYEKTFFPDEDGSDGFYICRMEKARV</sequence>
<evidence type="ECO:0000313" key="16">
    <source>
        <dbReference type="EMBL" id="HIU56405.1"/>
    </source>
</evidence>
<evidence type="ECO:0000259" key="15">
    <source>
        <dbReference type="PROSITE" id="PS51686"/>
    </source>
</evidence>
<comment type="subcellular location">
    <subcellularLocation>
        <location evidence="2">Cytoplasm</location>
    </subcellularLocation>
</comment>
<evidence type="ECO:0000256" key="11">
    <source>
        <dbReference type="ARBA" id="ARBA00030399"/>
    </source>
</evidence>
<dbReference type="AlphaFoldDB" id="A0A9D1SDS3"/>
<reference evidence="16" key="2">
    <citation type="journal article" date="2021" name="PeerJ">
        <title>Extensive microbial diversity within the chicken gut microbiome revealed by metagenomics and culture.</title>
        <authorList>
            <person name="Gilroy R."/>
            <person name="Ravi A."/>
            <person name="Getino M."/>
            <person name="Pursley I."/>
            <person name="Horton D.L."/>
            <person name="Alikhan N.F."/>
            <person name="Baker D."/>
            <person name="Gharbi K."/>
            <person name="Hall N."/>
            <person name="Watson M."/>
            <person name="Adriaenssens E.M."/>
            <person name="Foster-Nyarko E."/>
            <person name="Jarju S."/>
            <person name="Secka A."/>
            <person name="Antonio M."/>
            <person name="Oren A."/>
            <person name="Chaudhuri R.R."/>
            <person name="La Ragione R."/>
            <person name="Hildebrand F."/>
            <person name="Pallen M.J."/>
        </authorList>
    </citation>
    <scope>NUCLEOTIDE SEQUENCE</scope>
    <source>
        <strain evidence="16">USAMLcec3-3695</strain>
    </source>
</reference>
<dbReference type="Pfam" id="PF01029">
    <property type="entry name" value="NusB"/>
    <property type="match status" value="1"/>
</dbReference>
<dbReference type="NCBIfam" id="NF011494">
    <property type="entry name" value="PRK14902.1"/>
    <property type="match status" value="1"/>
</dbReference>
<gene>
    <name evidence="16" type="primary">rsmB</name>
    <name evidence="16" type="ORF">IAA61_01165</name>
</gene>
<name>A0A9D1SDS3_9FIRM</name>
<evidence type="ECO:0000256" key="12">
    <source>
        <dbReference type="ARBA" id="ARBA00031088"/>
    </source>
</evidence>
<evidence type="ECO:0000256" key="3">
    <source>
        <dbReference type="ARBA" id="ARBA00007494"/>
    </source>
</evidence>
<dbReference type="InterPro" id="IPR029063">
    <property type="entry name" value="SAM-dependent_MTases_sf"/>
</dbReference>
<dbReference type="PANTHER" id="PTHR22807">
    <property type="entry name" value="NOP2 YEAST -RELATED NOL1/NOP2/FMU SUN DOMAIN-CONTAINING"/>
    <property type="match status" value="1"/>
</dbReference>
<evidence type="ECO:0000256" key="8">
    <source>
        <dbReference type="ARBA" id="ARBA00022679"/>
    </source>
</evidence>
<feature type="domain" description="SAM-dependent MTase RsmB/NOP-type" evidence="15">
    <location>
        <begin position="168"/>
        <end position="424"/>
    </location>
</feature>
<comment type="catalytic activity">
    <reaction evidence="13">
        <text>cytidine(967) in 16S rRNA + S-adenosyl-L-methionine = 5-methylcytidine(967) in 16S rRNA + S-adenosyl-L-homocysteine + H(+)</text>
        <dbReference type="Rhea" id="RHEA:42748"/>
        <dbReference type="Rhea" id="RHEA-COMP:10219"/>
        <dbReference type="Rhea" id="RHEA-COMP:10220"/>
        <dbReference type="ChEBI" id="CHEBI:15378"/>
        <dbReference type="ChEBI" id="CHEBI:57856"/>
        <dbReference type="ChEBI" id="CHEBI:59789"/>
        <dbReference type="ChEBI" id="CHEBI:74483"/>
        <dbReference type="ChEBI" id="CHEBI:82748"/>
        <dbReference type="EC" id="2.1.1.176"/>
    </reaction>
</comment>
<dbReference type="SUPFAM" id="SSF48013">
    <property type="entry name" value="NusB-like"/>
    <property type="match status" value="1"/>
</dbReference>
<feature type="binding site" evidence="14">
    <location>
        <position position="306"/>
    </location>
    <ligand>
        <name>S-adenosyl-L-methionine</name>
        <dbReference type="ChEBI" id="CHEBI:59789"/>
    </ligand>
</feature>
<evidence type="ECO:0000256" key="5">
    <source>
        <dbReference type="ARBA" id="ARBA00022490"/>
    </source>
</evidence>
<feature type="binding site" evidence="14">
    <location>
        <position position="324"/>
    </location>
    <ligand>
        <name>S-adenosyl-L-methionine</name>
        <dbReference type="ChEBI" id="CHEBI:59789"/>
    </ligand>
</feature>
<dbReference type="GO" id="GO:0006355">
    <property type="term" value="P:regulation of DNA-templated transcription"/>
    <property type="evidence" value="ECO:0007669"/>
    <property type="project" value="InterPro"/>
</dbReference>
<dbReference type="GO" id="GO:0003723">
    <property type="term" value="F:RNA binding"/>
    <property type="evidence" value="ECO:0007669"/>
    <property type="project" value="UniProtKB-UniRule"/>
</dbReference>
<dbReference type="EC" id="2.1.1.176" evidence="4"/>
<dbReference type="PANTHER" id="PTHR22807:SF53">
    <property type="entry name" value="RIBOSOMAL RNA SMALL SUBUNIT METHYLTRANSFERASE B-RELATED"/>
    <property type="match status" value="1"/>
</dbReference>
<accession>A0A9D1SDS3</accession>
<evidence type="ECO:0000256" key="10">
    <source>
        <dbReference type="ARBA" id="ARBA00022884"/>
    </source>
</evidence>
<organism evidence="16 17">
    <name type="scientific">Candidatus Ornithomonoglobus merdipullorum</name>
    <dbReference type="NCBI Taxonomy" id="2840895"/>
    <lineage>
        <taxon>Bacteria</taxon>
        <taxon>Bacillati</taxon>
        <taxon>Bacillota</taxon>
        <taxon>Clostridia</taxon>
        <taxon>Candidatus Ornithomonoglobus</taxon>
    </lineage>
</organism>
<dbReference type="InterPro" id="IPR054728">
    <property type="entry name" value="RsmB-like_ferredoxin"/>
</dbReference>
<dbReference type="InterPro" id="IPR018314">
    <property type="entry name" value="RsmB/NOL1/NOP2-like_CS"/>
</dbReference>
<dbReference type="Gene3D" id="3.30.70.1170">
    <property type="entry name" value="Sun protein, domain 3"/>
    <property type="match status" value="1"/>
</dbReference>
<protein>
    <recommendedName>
        <fullName evidence="4">16S rRNA (cytosine(967)-C(5))-methyltransferase</fullName>
        <ecNumber evidence="4">2.1.1.176</ecNumber>
    </recommendedName>
    <alternativeName>
        <fullName evidence="11">16S rRNA m5C967 methyltransferase</fullName>
    </alternativeName>
    <alternativeName>
        <fullName evidence="12">rRNA (cytosine-C(5)-)-methyltransferase RsmB</fullName>
    </alternativeName>
</protein>
<evidence type="ECO:0000256" key="7">
    <source>
        <dbReference type="ARBA" id="ARBA00022603"/>
    </source>
</evidence>
<feature type="binding site" evidence="14">
    <location>
        <begin position="255"/>
        <end position="261"/>
    </location>
    <ligand>
        <name>S-adenosyl-L-methionine</name>
        <dbReference type="ChEBI" id="CHEBI:59789"/>
    </ligand>
</feature>
<dbReference type="NCBIfam" id="TIGR00563">
    <property type="entry name" value="rsmB"/>
    <property type="match status" value="1"/>
</dbReference>
<proteinExistence type="inferred from homology"/>
<dbReference type="InterPro" id="IPR001678">
    <property type="entry name" value="MeTrfase_RsmB-F_NOP2_dom"/>
</dbReference>
<reference evidence="16" key="1">
    <citation type="submission" date="2020-10" db="EMBL/GenBank/DDBJ databases">
        <authorList>
            <person name="Gilroy R."/>
        </authorList>
    </citation>
    <scope>NUCLEOTIDE SEQUENCE</scope>
    <source>
        <strain evidence="16">USAMLcec3-3695</strain>
    </source>
</reference>
<dbReference type="Gene3D" id="3.40.50.150">
    <property type="entry name" value="Vaccinia Virus protein VP39"/>
    <property type="match status" value="1"/>
</dbReference>
<keyword evidence="5" id="KW-0963">Cytoplasm</keyword>
<evidence type="ECO:0000256" key="13">
    <source>
        <dbReference type="ARBA" id="ARBA00047283"/>
    </source>
</evidence>